<proteinExistence type="predicted"/>
<evidence type="ECO:0000313" key="11">
    <source>
        <dbReference type="EMBL" id="MSC35152.1"/>
    </source>
</evidence>
<dbReference type="Pfam" id="PF00294">
    <property type="entry name" value="PfkB"/>
    <property type="match status" value="1"/>
</dbReference>
<evidence type="ECO:0000256" key="5">
    <source>
        <dbReference type="ARBA" id="ARBA00022840"/>
    </source>
</evidence>
<organism evidence="10 12">
    <name type="scientific">Holdemania massiliensis</name>
    <dbReference type="NCBI Taxonomy" id="1468449"/>
    <lineage>
        <taxon>Bacteria</taxon>
        <taxon>Bacillati</taxon>
        <taxon>Bacillota</taxon>
        <taxon>Erysipelotrichia</taxon>
        <taxon>Erysipelotrichales</taxon>
        <taxon>Erysipelotrichaceae</taxon>
        <taxon>Holdemania</taxon>
    </lineage>
</organism>
<dbReference type="GO" id="GO:0005524">
    <property type="term" value="F:ATP binding"/>
    <property type="evidence" value="ECO:0007669"/>
    <property type="project" value="UniProtKB-KW"/>
</dbReference>
<dbReference type="PANTHER" id="PTHR10584:SF166">
    <property type="entry name" value="RIBOKINASE"/>
    <property type="match status" value="1"/>
</dbReference>
<keyword evidence="3" id="KW-0547">Nucleotide-binding</keyword>
<feature type="domain" description="Carbohydrate kinase PfkB" evidence="9">
    <location>
        <begin position="1"/>
        <end position="286"/>
    </location>
</feature>
<reference evidence="12 13" key="1">
    <citation type="journal article" date="2019" name="Nat. Med.">
        <title>A library of human gut bacterial isolates paired with longitudinal multiomics data enables mechanistic microbiome research.</title>
        <authorList>
            <person name="Poyet M."/>
            <person name="Groussin M."/>
            <person name="Gibbons S.M."/>
            <person name="Avila-Pacheco J."/>
            <person name="Jiang X."/>
            <person name="Kearney S.M."/>
            <person name="Perrotta A.R."/>
            <person name="Berdy B."/>
            <person name="Zhao S."/>
            <person name="Lieberman T.D."/>
            <person name="Swanson P.K."/>
            <person name="Smith M."/>
            <person name="Roesemann S."/>
            <person name="Alexander J.E."/>
            <person name="Rich S.A."/>
            <person name="Livny J."/>
            <person name="Vlamakis H."/>
            <person name="Clish C."/>
            <person name="Bullock K."/>
            <person name="Deik A."/>
            <person name="Scott J."/>
            <person name="Pierce K.A."/>
            <person name="Xavier R.J."/>
            <person name="Alm E.J."/>
        </authorList>
    </citation>
    <scope>NUCLEOTIDE SEQUENCE [LARGE SCALE GENOMIC DNA]</scope>
    <source>
        <strain evidence="10 12">BIOML-A4</strain>
        <strain evidence="11 13">BIOML-A5</strain>
    </source>
</reference>
<dbReference type="PANTHER" id="PTHR10584">
    <property type="entry name" value="SUGAR KINASE"/>
    <property type="match status" value="1"/>
</dbReference>
<dbReference type="InterPro" id="IPR029056">
    <property type="entry name" value="Ribokinase-like"/>
</dbReference>
<dbReference type="GO" id="GO:0004747">
    <property type="term" value="F:ribokinase activity"/>
    <property type="evidence" value="ECO:0007669"/>
    <property type="project" value="InterPro"/>
</dbReference>
<dbReference type="Gene3D" id="3.40.1190.20">
    <property type="match status" value="1"/>
</dbReference>
<dbReference type="PRINTS" id="PR00990">
    <property type="entry name" value="RIBOKINASE"/>
</dbReference>
<name>A0A6N7SD01_9FIRM</name>
<evidence type="ECO:0000256" key="8">
    <source>
        <dbReference type="ARBA" id="ARBA00023277"/>
    </source>
</evidence>
<keyword evidence="6" id="KW-0460">Magnesium</keyword>
<evidence type="ECO:0000313" key="10">
    <source>
        <dbReference type="EMBL" id="MSA91385.1"/>
    </source>
</evidence>
<dbReference type="GO" id="GO:0046872">
    <property type="term" value="F:metal ion binding"/>
    <property type="evidence" value="ECO:0007669"/>
    <property type="project" value="UniProtKB-KW"/>
</dbReference>
<evidence type="ECO:0000256" key="7">
    <source>
        <dbReference type="ARBA" id="ARBA00022958"/>
    </source>
</evidence>
<dbReference type="Proteomes" id="UP000480929">
    <property type="component" value="Unassembled WGS sequence"/>
</dbReference>
<evidence type="ECO:0000313" key="12">
    <source>
        <dbReference type="Proteomes" id="UP000433575"/>
    </source>
</evidence>
<evidence type="ECO:0000313" key="13">
    <source>
        <dbReference type="Proteomes" id="UP000480929"/>
    </source>
</evidence>
<dbReference type="InterPro" id="IPR011611">
    <property type="entry name" value="PfkB_dom"/>
</dbReference>
<dbReference type="AlphaFoldDB" id="A0A6N7SD01"/>
<keyword evidence="5" id="KW-0067">ATP-binding</keyword>
<dbReference type="OrthoDB" id="9775849at2"/>
<evidence type="ECO:0000256" key="2">
    <source>
        <dbReference type="ARBA" id="ARBA00022723"/>
    </source>
</evidence>
<dbReference type="GeneID" id="42456253"/>
<keyword evidence="7" id="KW-0630">Potassium</keyword>
<sequence length="310" mass="33301">MQKCLVFGSLNLDYFYTVDHIIAPKETQSAPQMQCFCGGKGLNQAVALSQGGASVNFAGCLGQASSLLTETLTQYHISTEFLRQVDQPAGHAIIQVDGNGQNAILVYPGSNFAVTSEQIDETLAHFQKGDLLVIQNEINRLNELICKAHQRGLIIALNPSPVPVDPKALPLELVDLLFINEVEGAFFSSENDPQAILDYFAKTLPDTQIILTLGDQGSCLQTGRLRISMPCCPVEVIDTVGAGDTFTGFFLAAKLAGKSALNCLAMATAASGCAVSKKGASASIPSLAETMALLNKHRDYLWNQKIEFNF</sequence>
<evidence type="ECO:0000256" key="4">
    <source>
        <dbReference type="ARBA" id="ARBA00022777"/>
    </source>
</evidence>
<dbReference type="CDD" id="cd01174">
    <property type="entry name" value="ribokinase"/>
    <property type="match status" value="1"/>
</dbReference>
<dbReference type="EMBL" id="WKPI01000059">
    <property type="protein sequence ID" value="MSC35152.1"/>
    <property type="molecule type" value="Genomic_DNA"/>
</dbReference>
<gene>
    <name evidence="11" type="ORF">GKD88_18735</name>
    <name evidence="10" type="ORF">GKE08_18875</name>
</gene>
<keyword evidence="2" id="KW-0479">Metal-binding</keyword>
<keyword evidence="13" id="KW-1185">Reference proteome</keyword>
<dbReference type="InterPro" id="IPR002139">
    <property type="entry name" value="Ribo/fructo_kinase"/>
</dbReference>
<evidence type="ECO:0000256" key="3">
    <source>
        <dbReference type="ARBA" id="ARBA00022741"/>
    </source>
</evidence>
<evidence type="ECO:0000256" key="6">
    <source>
        <dbReference type="ARBA" id="ARBA00022842"/>
    </source>
</evidence>
<keyword evidence="8" id="KW-0119">Carbohydrate metabolism</keyword>
<accession>A0A6N7SD01</accession>
<comment type="caution">
    <text evidence="10">The sequence shown here is derived from an EMBL/GenBank/DDBJ whole genome shotgun (WGS) entry which is preliminary data.</text>
</comment>
<evidence type="ECO:0000256" key="1">
    <source>
        <dbReference type="ARBA" id="ARBA00022679"/>
    </source>
</evidence>
<dbReference type="GO" id="GO:0006014">
    <property type="term" value="P:D-ribose metabolic process"/>
    <property type="evidence" value="ECO:0007669"/>
    <property type="project" value="InterPro"/>
</dbReference>
<dbReference type="RefSeq" id="WP_020224388.1">
    <property type="nucleotide sequence ID" value="NZ_AP031450.1"/>
</dbReference>
<dbReference type="SUPFAM" id="SSF53613">
    <property type="entry name" value="Ribokinase-like"/>
    <property type="match status" value="1"/>
</dbReference>
<protein>
    <submittedName>
        <fullName evidence="10">Ribokinase</fullName>
    </submittedName>
</protein>
<dbReference type="InterPro" id="IPR011877">
    <property type="entry name" value="Ribokinase"/>
</dbReference>
<keyword evidence="1" id="KW-0808">Transferase</keyword>
<dbReference type="Proteomes" id="UP000433575">
    <property type="component" value="Unassembled WGS sequence"/>
</dbReference>
<evidence type="ECO:0000259" key="9">
    <source>
        <dbReference type="Pfam" id="PF00294"/>
    </source>
</evidence>
<keyword evidence="4 10" id="KW-0418">Kinase</keyword>
<dbReference type="EMBL" id="WKPJ01000057">
    <property type="protein sequence ID" value="MSA91385.1"/>
    <property type="molecule type" value="Genomic_DNA"/>
</dbReference>